<evidence type="ECO:0000313" key="2">
    <source>
        <dbReference type="EMBL" id="KAG5646350.1"/>
    </source>
</evidence>
<proteinExistence type="predicted"/>
<dbReference type="EMBL" id="JABCKV010000022">
    <property type="protein sequence ID" value="KAG5646350.1"/>
    <property type="molecule type" value="Genomic_DNA"/>
</dbReference>
<sequence length="211" mass="22817">MGAFTTERPTLPPLASLGLPNPSTGTTNDSHDFSYDNTSCPRLHIPNWRRARQMSSSSSITSRSTSPTLFDDASSSRSSTPPTDTEFTPSTPVLSITPLSPPHNPCHSSAPMAPFRFRLEPCTLDEAQAIVLIPPPSASFVPSTITSCPAPQQKQQALLLLGPSMQYFRNPQRQLAKGARMHPYRIAPSQRKDAPLSRRSSGSPTSVPPPV</sequence>
<accession>A0A9P7KF01</accession>
<protein>
    <submittedName>
        <fullName evidence="2">Uncharacterized protein</fullName>
    </submittedName>
</protein>
<reference evidence="2" key="1">
    <citation type="submission" date="2020-07" db="EMBL/GenBank/DDBJ databases">
        <authorList>
            <person name="Nieuwenhuis M."/>
            <person name="Van De Peppel L.J.J."/>
        </authorList>
    </citation>
    <scope>NUCLEOTIDE SEQUENCE</scope>
    <source>
        <strain evidence="2">AP01</strain>
        <tissue evidence="2">Mycelium</tissue>
    </source>
</reference>
<keyword evidence="3" id="KW-1185">Reference proteome</keyword>
<feature type="compositionally biased region" description="Low complexity" evidence="1">
    <location>
        <begin position="55"/>
        <end position="85"/>
    </location>
</feature>
<evidence type="ECO:0000313" key="3">
    <source>
        <dbReference type="Proteomes" id="UP000775547"/>
    </source>
</evidence>
<organism evidence="2 3">
    <name type="scientific">Asterophora parasitica</name>
    <dbReference type="NCBI Taxonomy" id="117018"/>
    <lineage>
        <taxon>Eukaryota</taxon>
        <taxon>Fungi</taxon>
        <taxon>Dikarya</taxon>
        <taxon>Basidiomycota</taxon>
        <taxon>Agaricomycotina</taxon>
        <taxon>Agaricomycetes</taxon>
        <taxon>Agaricomycetidae</taxon>
        <taxon>Agaricales</taxon>
        <taxon>Tricholomatineae</taxon>
        <taxon>Lyophyllaceae</taxon>
        <taxon>Asterophora</taxon>
    </lineage>
</organism>
<comment type="caution">
    <text evidence="2">The sequence shown here is derived from an EMBL/GenBank/DDBJ whole genome shotgun (WGS) entry which is preliminary data.</text>
</comment>
<feature type="region of interest" description="Disordered" evidence="1">
    <location>
        <begin position="175"/>
        <end position="211"/>
    </location>
</feature>
<reference evidence="2" key="2">
    <citation type="submission" date="2021-10" db="EMBL/GenBank/DDBJ databases">
        <title>Phylogenomics reveals ancestral predisposition of the termite-cultivated fungus Termitomyces towards a domesticated lifestyle.</title>
        <authorList>
            <person name="Auxier B."/>
            <person name="Grum-Grzhimaylo A."/>
            <person name="Cardenas M.E."/>
            <person name="Lodge J.D."/>
            <person name="Laessoe T."/>
            <person name="Pedersen O."/>
            <person name="Smith M.E."/>
            <person name="Kuyper T.W."/>
            <person name="Franco-Molano E.A."/>
            <person name="Baroni T.J."/>
            <person name="Aanen D.K."/>
        </authorList>
    </citation>
    <scope>NUCLEOTIDE SEQUENCE</scope>
    <source>
        <strain evidence="2">AP01</strain>
        <tissue evidence="2">Mycelium</tissue>
    </source>
</reference>
<dbReference type="AlphaFoldDB" id="A0A9P7KF01"/>
<feature type="compositionally biased region" description="Polar residues" evidence="1">
    <location>
        <begin position="86"/>
        <end position="98"/>
    </location>
</feature>
<feature type="region of interest" description="Disordered" evidence="1">
    <location>
        <begin position="1"/>
        <end position="107"/>
    </location>
</feature>
<name>A0A9P7KF01_9AGAR</name>
<dbReference type="Proteomes" id="UP000775547">
    <property type="component" value="Unassembled WGS sequence"/>
</dbReference>
<gene>
    <name evidence="2" type="ORF">DXG03_003673</name>
</gene>
<dbReference type="OrthoDB" id="3267542at2759"/>
<evidence type="ECO:0000256" key="1">
    <source>
        <dbReference type="SAM" id="MobiDB-lite"/>
    </source>
</evidence>